<gene>
    <name evidence="2" type="ORF">AAFF_G00441300</name>
</gene>
<dbReference type="AlphaFoldDB" id="A0AAD7S9L9"/>
<accession>A0AAD7S9L9</accession>
<comment type="caution">
    <text evidence="2">The sequence shown here is derived from an EMBL/GenBank/DDBJ whole genome shotgun (WGS) entry which is preliminary data.</text>
</comment>
<organism evidence="2 3">
    <name type="scientific">Aldrovandia affinis</name>
    <dbReference type="NCBI Taxonomy" id="143900"/>
    <lineage>
        <taxon>Eukaryota</taxon>
        <taxon>Metazoa</taxon>
        <taxon>Chordata</taxon>
        <taxon>Craniata</taxon>
        <taxon>Vertebrata</taxon>
        <taxon>Euteleostomi</taxon>
        <taxon>Actinopterygii</taxon>
        <taxon>Neopterygii</taxon>
        <taxon>Teleostei</taxon>
        <taxon>Notacanthiformes</taxon>
        <taxon>Halosauridae</taxon>
        <taxon>Aldrovandia</taxon>
    </lineage>
</organism>
<dbReference type="Proteomes" id="UP001221898">
    <property type="component" value="Unassembled WGS sequence"/>
</dbReference>
<evidence type="ECO:0000313" key="3">
    <source>
        <dbReference type="Proteomes" id="UP001221898"/>
    </source>
</evidence>
<keyword evidence="3" id="KW-1185">Reference proteome</keyword>
<reference evidence="2" key="1">
    <citation type="journal article" date="2023" name="Science">
        <title>Genome structures resolve the early diversification of teleost fishes.</title>
        <authorList>
            <person name="Parey E."/>
            <person name="Louis A."/>
            <person name="Montfort J."/>
            <person name="Bouchez O."/>
            <person name="Roques C."/>
            <person name="Iampietro C."/>
            <person name="Lluch J."/>
            <person name="Castinel A."/>
            <person name="Donnadieu C."/>
            <person name="Desvignes T."/>
            <person name="Floi Bucao C."/>
            <person name="Jouanno E."/>
            <person name="Wen M."/>
            <person name="Mejri S."/>
            <person name="Dirks R."/>
            <person name="Jansen H."/>
            <person name="Henkel C."/>
            <person name="Chen W.J."/>
            <person name="Zahm M."/>
            <person name="Cabau C."/>
            <person name="Klopp C."/>
            <person name="Thompson A.W."/>
            <person name="Robinson-Rechavi M."/>
            <person name="Braasch I."/>
            <person name="Lecointre G."/>
            <person name="Bobe J."/>
            <person name="Postlethwait J.H."/>
            <person name="Berthelot C."/>
            <person name="Roest Crollius H."/>
            <person name="Guiguen Y."/>
        </authorList>
    </citation>
    <scope>NUCLEOTIDE SEQUENCE</scope>
    <source>
        <strain evidence="2">NC1722</strain>
    </source>
</reference>
<sequence length="313" mass="32902">MSFLLCCCSSCLPTSDDSAQSSEERQPLLQAESARLSRAPVQDVSKQNGRLSAKLVGVTELDRQFADIADTFNQQQEHYETMTAALGALGQRYGCSHRNGLSECLQGMRAEHSAVQLSLQMKGYDFTLVASGPEPGGLQWAQQQVSGLCRAAKAITAAGPRLQGMIGWALQEEEELGRRVRDGSPAYQEQRRVEANLRENLQAVRRVGELSARYRLEAGALFNEAAQLTTVQPQTTGAQTPAAQTAGAQTTGAQTPAAQTPAAQTPAAQTPGAQTAGAQTPAAQTTGAQTPATQTPGVQTPGAQTPGAQTPGP</sequence>
<evidence type="ECO:0000313" key="2">
    <source>
        <dbReference type="EMBL" id="KAJ8397296.1"/>
    </source>
</evidence>
<proteinExistence type="predicted"/>
<feature type="compositionally biased region" description="Polar residues" evidence="1">
    <location>
        <begin position="301"/>
        <end position="313"/>
    </location>
</feature>
<dbReference type="EMBL" id="JAINUG010000099">
    <property type="protein sequence ID" value="KAJ8397296.1"/>
    <property type="molecule type" value="Genomic_DNA"/>
</dbReference>
<protein>
    <submittedName>
        <fullName evidence="2">Uncharacterized protein</fullName>
    </submittedName>
</protein>
<feature type="region of interest" description="Disordered" evidence="1">
    <location>
        <begin position="232"/>
        <end position="313"/>
    </location>
</feature>
<evidence type="ECO:0000256" key="1">
    <source>
        <dbReference type="SAM" id="MobiDB-lite"/>
    </source>
</evidence>
<feature type="compositionally biased region" description="Low complexity" evidence="1">
    <location>
        <begin position="232"/>
        <end position="297"/>
    </location>
</feature>
<name>A0AAD7S9L9_9TELE</name>